<dbReference type="STRING" id="1193729.A1OE_927"/>
<dbReference type="HOGENOM" id="CLU_006229_4_4_5"/>
<dbReference type="InterPro" id="IPR003593">
    <property type="entry name" value="AAA+_ATPase"/>
</dbReference>
<dbReference type="PANTHER" id="PTHR11669">
    <property type="entry name" value="REPLICATION FACTOR C / DNA POLYMERASE III GAMMA-TAU SUBUNIT"/>
    <property type="match status" value="1"/>
</dbReference>
<reference evidence="2 3" key="1">
    <citation type="journal article" date="2012" name="Proc. Natl. Acad. Sci. U.S.A.">
        <title>Genome streamlining and chemical defense in a coral reef symbiosis.</title>
        <authorList>
            <person name="Kwan J.C."/>
            <person name="Donia M.S."/>
            <person name="Han A.W."/>
            <person name="Hirose E."/>
            <person name="Haygood M.G."/>
            <person name="Schmidt E.W."/>
        </authorList>
    </citation>
    <scope>NUCLEOTIDE SEQUENCE [LARGE SCALE GENOMIC DNA]</scope>
    <source>
        <strain evidence="2 3">L2</strain>
    </source>
</reference>
<proteinExistence type="predicted"/>
<dbReference type="PATRIC" id="fig|1193729.4.peg.511"/>
<dbReference type="RefSeq" id="WP_015088608.1">
    <property type="nucleotide sequence ID" value="NC_019566.1"/>
</dbReference>
<accession>K7YHP9</accession>
<dbReference type="PANTHER" id="PTHR11669:SF8">
    <property type="entry name" value="DNA POLYMERASE III SUBUNIT DELTA"/>
    <property type="match status" value="1"/>
</dbReference>
<dbReference type="GO" id="GO:0009360">
    <property type="term" value="C:DNA polymerase III complex"/>
    <property type="evidence" value="ECO:0007669"/>
    <property type="project" value="TreeGrafter"/>
</dbReference>
<dbReference type="AlphaFoldDB" id="K7YHP9"/>
<gene>
    <name evidence="2" type="ORF">A1OE_927</name>
</gene>
<evidence type="ECO:0000259" key="1">
    <source>
        <dbReference type="SMART" id="SM00382"/>
    </source>
</evidence>
<dbReference type="EMBL" id="CP003539">
    <property type="protein sequence ID" value="AFX99110.1"/>
    <property type="molecule type" value="Genomic_DNA"/>
</dbReference>
<dbReference type="KEGG" id="thal:A1OE_927"/>
<dbReference type="Pfam" id="PF13177">
    <property type="entry name" value="DNA_pol3_delta2"/>
    <property type="match status" value="1"/>
</dbReference>
<dbReference type="Proteomes" id="UP000010077">
    <property type="component" value="Chromosome"/>
</dbReference>
<dbReference type="Gene3D" id="3.40.50.300">
    <property type="entry name" value="P-loop containing nucleotide triphosphate hydrolases"/>
    <property type="match status" value="1"/>
</dbReference>
<evidence type="ECO:0000313" key="3">
    <source>
        <dbReference type="Proteomes" id="UP000010077"/>
    </source>
</evidence>
<dbReference type="SMART" id="SM00382">
    <property type="entry name" value="AAA"/>
    <property type="match status" value="1"/>
</dbReference>
<name>K7YHP9_9PROT</name>
<dbReference type="eggNOG" id="COG0470">
    <property type="taxonomic scope" value="Bacteria"/>
</dbReference>
<sequence length="386" mass="43498">MRDNQKNKNQGLPFPSASTELLGHEKAEGELVEAYNSGRMPHAWLFFGPTGIGKETLAFRLAKFILSQEGNKLHQPLSCSLFKSLTINPKCQAALQVSSESHPDLKILRCKSNEQGRTNSIIRINDIRSFKSSLHLKSSSGGWRVIIIDEAEKMNTNAANAILKLIEEPPEKTLVIIITNSLNAILPTIKSRCRKLMLRPLNDNFVASLITKVYPYLSDKDMNIILRLVEGSPGKALTFLEAGGAVIYRDIINILSKIPKISGEEVHALAENWCKRKLNNSNQDIFHIVTYMLLRWIERAILAANQSPDIQEIIPGDLEAGRIYVSCIGLESAFYRRDAIYRLIQLENALMLDRKQLIIEAFYILALGEKIEYSIFSPSARDFIKF</sequence>
<dbReference type="SUPFAM" id="SSF52540">
    <property type="entry name" value="P-loop containing nucleoside triphosphate hydrolases"/>
    <property type="match status" value="1"/>
</dbReference>
<feature type="domain" description="AAA+ ATPase" evidence="1">
    <location>
        <begin position="40"/>
        <end position="201"/>
    </location>
</feature>
<organism evidence="2 3">
    <name type="scientific">Candidatus Endolissoclinum faulkneri L2</name>
    <dbReference type="NCBI Taxonomy" id="1193729"/>
    <lineage>
        <taxon>Bacteria</taxon>
        <taxon>Pseudomonadati</taxon>
        <taxon>Pseudomonadota</taxon>
        <taxon>Alphaproteobacteria</taxon>
        <taxon>Rhodospirillales</taxon>
        <taxon>Rhodospirillaceae</taxon>
        <taxon>Candidatus Endolissoclinum</taxon>
    </lineage>
</organism>
<dbReference type="GO" id="GO:0006261">
    <property type="term" value="P:DNA-templated DNA replication"/>
    <property type="evidence" value="ECO:0007669"/>
    <property type="project" value="TreeGrafter"/>
</dbReference>
<evidence type="ECO:0000313" key="2">
    <source>
        <dbReference type="EMBL" id="AFX99110.1"/>
    </source>
</evidence>
<dbReference type="InterPro" id="IPR027417">
    <property type="entry name" value="P-loop_NTPase"/>
</dbReference>
<keyword evidence="3" id="KW-1185">Reference proteome</keyword>
<dbReference type="InterPro" id="IPR050238">
    <property type="entry name" value="DNA_Rep/Repair_Clamp_Loader"/>
</dbReference>
<dbReference type="NCBIfam" id="NF005677">
    <property type="entry name" value="PRK07471.1"/>
    <property type="match status" value="1"/>
</dbReference>
<protein>
    <submittedName>
        <fullName evidence="2">ATPase involved in DNA replication</fullName>
    </submittedName>
</protein>
<dbReference type="OrthoDB" id="9811073at2"/>